<dbReference type="GeneID" id="36407088"/>
<name>A0A0N7L372_PLAHL</name>
<organism evidence="3 4">
    <name type="scientific">Plasmopara halstedii</name>
    <name type="common">Downy mildew of sunflower</name>
    <dbReference type="NCBI Taxonomy" id="4781"/>
    <lineage>
        <taxon>Eukaryota</taxon>
        <taxon>Sar</taxon>
        <taxon>Stramenopiles</taxon>
        <taxon>Oomycota</taxon>
        <taxon>Peronosporomycetes</taxon>
        <taxon>Peronosporales</taxon>
        <taxon>Peronosporaceae</taxon>
        <taxon>Plasmopara</taxon>
    </lineage>
</organism>
<keyword evidence="2" id="KW-0732">Signal</keyword>
<feature type="signal peptide" evidence="2">
    <location>
        <begin position="1"/>
        <end position="18"/>
    </location>
</feature>
<proteinExistence type="predicted"/>
<dbReference type="EMBL" id="CCYD01000005">
    <property type="protein sequence ID" value="CEG35067.1"/>
    <property type="molecule type" value="Genomic_DNA"/>
</dbReference>
<sequence length="148" mass="16150">MLMPVLSTLLLLDVSVSATSNSSIIQHEDPIVFVRHLPNSLPSANSSSTAADVESESYDDSKQDNTDNDETDGKVRMFSFFGKKAPLPLSTPLLSKDVNIKPQSIPIANANIKPKSSAIADAIDLLSSKDWDPVQHKDLMNDLMENVR</sequence>
<accession>A0A0N7L372</accession>
<keyword evidence="4" id="KW-1185">Reference proteome</keyword>
<dbReference type="RefSeq" id="XP_024571436.1">
    <property type="nucleotide sequence ID" value="XM_024723358.1"/>
</dbReference>
<feature type="compositionally biased region" description="Basic and acidic residues" evidence="1">
    <location>
        <begin position="59"/>
        <end position="73"/>
    </location>
</feature>
<dbReference type="AlphaFoldDB" id="A0A0N7L372"/>
<feature type="chain" id="PRO_5006015022" evidence="2">
    <location>
        <begin position="19"/>
        <end position="148"/>
    </location>
</feature>
<protein>
    <submittedName>
        <fullName evidence="3">RxLR-like protein</fullName>
    </submittedName>
</protein>
<reference evidence="4" key="1">
    <citation type="submission" date="2014-09" db="EMBL/GenBank/DDBJ databases">
        <authorList>
            <person name="Sharma Rahul"/>
            <person name="Thines Marco"/>
        </authorList>
    </citation>
    <scope>NUCLEOTIDE SEQUENCE [LARGE SCALE GENOMIC DNA]</scope>
</reference>
<evidence type="ECO:0000313" key="3">
    <source>
        <dbReference type="EMBL" id="CEG35067.1"/>
    </source>
</evidence>
<dbReference type="Proteomes" id="UP000054928">
    <property type="component" value="Unassembled WGS sequence"/>
</dbReference>
<feature type="region of interest" description="Disordered" evidence="1">
    <location>
        <begin position="42"/>
        <end position="73"/>
    </location>
</feature>
<evidence type="ECO:0000256" key="2">
    <source>
        <dbReference type="SAM" id="SignalP"/>
    </source>
</evidence>
<evidence type="ECO:0000313" key="4">
    <source>
        <dbReference type="Proteomes" id="UP000054928"/>
    </source>
</evidence>
<evidence type="ECO:0000256" key="1">
    <source>
        <dbReference type="SAM" id="MobiDB-lite"/>
    </source>
</evidence>